<name>A0A915D2D1_9BILA</name>
<organism evidence="3 4">
    <name type="scientific">Ditylenchus dipsaci</name>
    <dbReference type="NCBI Taxonomy" id="166011"/>
    <lineage>
        <taxon>Eukaryota</taxon>
        <taxon>Metazoa</taxon>
        <taxon>Ecdysozoa</taxon>
        <taxon>Nematoda</taxon>
        <taxon>Chromadorea</taxon>
        <taxon>Rhabditida</taxon>
        <taxon>Tylenchina</taxon>
        <taxon>Tylenchomorpha</taxon>
        <taxon>Sphaerularioidea</taxon>
        <taxon>Anguinidae</taxon>
        <taxon>Anguininae</taxon>
        <taxon>Ditylenchus</taxon>
    </lineage>
</organism>
<protein>
    <submittedName>
        <fullName evidence="4">Uncharacterized protein</fullName>
    </submittedName>
</protein>
<dbReference type="WBParaSite" id="jg1466">
    <property type="protein sequence ID" value="jg1466"/>
    <property type="gene ID" value="jg1466"/>
</dbReference>
<keyword evidence="2" id="KW-0732">Signal</keyword>
<dbReference type="AlphaFoldDB" id="A0A915D2D1"/>
<reference evidence="4" key="1">
    <citation type="submission" date="2022-11" db="UniProtKB">
        <authorList>
            <consortium name="WormBaseParasite"/>
        </authorList>
    </citation>
    <scope>IDENTIFICATION</scope>
</reference>
<evidence type="ECO:0000313" key="3">
    <source>
        <dbReference type="Proteomes" id="UP000887574"/>
    </source>
</evidence>
<evidence type="ECO:0000256" key="2">
    <source>
        <dbReference type="SAM" id="SignalP"/>
    </source>
</evidence>
<accession>A0A915D2D1</accession>
<feature type="region of interest" description="Disordered" evidence="1">
    <location>
        <begin position="34"/>
        <end position="63"/>
    </location>
</feature>
<evidence type="ECO:0000313" key="4">
    <source>
        <dbReference type="WBParaSite" id="jg1466"/>
    </source>
</evidence>
<feature type="signal peptide" evidence="2">
    <location>
        <begin position="1"/>
        <end position="32"/>
    </location>
</feature>
<dbReference type="Proteomes" id="UP000887574">
    <property type="component" value="Unplaced"/>
</dbReference>
<feature type="compositionally biased region" description="Polar residues" evidence="1">
    <location>
        <begin position="39"/>
        <end position="48"/>
    </location>
</feature>
<evidence type="ECO:0000256" key="1">
    <source>
        <dbReference type="SAM" id="MobiDB-lite"/>
    </source>
</evidence>
<proteinExistence type="predicted"/>
<keyword evidence="3" id="KW-1185">Reference proteome</keyword>
<feature type="chain" id="PRO_5037471934" evidence="2">
    <location>
        <begin position="33"/>
        <end position="107"/>
    </location>
</feature>
<sequence length="107" mass="11971">MTPEWTATNRNGRRQKLASIILLLTYFATVLANQEPESHTSSDNSIEPNPNIVGEQPSAADKRTPWSYAFAPSDSYSYSYLPISADEIYNSLRPSKRGLDDAQSREC</sequence>